<feature type="transmembrane region" description="Helical" evidence="1">
    <location>
        <begin position="21"/>
        <end position="38"/>
    </location>
</feature>
<dbReference type="EMBL" id="JAINWA010000003">
    <property type="protein sequence ID" value="MCD1656037.1"/>
    <property type="molecule type" value="Genomic_DNA"/>
</dbReference>
<feature type="transmembrane region" description="Helical" evidence="1">
    <location>
        <begin position="200"/>
        <end position="225"/>
    </location>
</feature>
<accession>A0AAE3JJ66</accession>
<name>A0AAE3JJ66_9SPIR</name>
<keyword evidence="1" id="KW-0812">Transmembrane</keyword>
<evidence type="ECO:0000313" key="2">
    <source>
        <dbReference type="EMBL" id="MCD1656037.1"/>
    </source>
</evidence>
<dbReference type="Proteomes" id="UP001198163">
    <property type="component" value="Unassembled WGS sequence"/>
</dbReference>
<feature type="transmembrane region" description="Helical" evidence="1">
    <location>
        <begin position="44"/>
        <end position="61"/>
    </location>
</feature>
<evidence type="ECO:0000313" key="3">
    <source>
        <dbReference type="Proteomes" id="UP001198163"/>
    </source>
</evidence>
<feature type="transmembrane region" description="Helical" evidence="1">
    <location>
        <begin position="168"/>
        <end position="188"/>
    </location>
</feature>
<reference evidence="2" key="1">
    <citation type="submission" date="2021-08" db="EMBL/GenBank/DDBJ databases">
        <title>Comparative analyses of Brucepasteria parasyntrophica and Teretinema zuelzerae.</title>
        <authorList>
            <person name="Song Y."/>
            <person name="Brune A."/>
        </authorList>
    </citation>
    <scope>NUCLEOTIDE SEQUENCE</scope>
    <source>
        <strain evidence="2">DSM 1903</strain>
    </source>
</reference>
<dbReference type="RefSeq" id="WP_230758351.1">
    <property type="nucleotide sequence ID" value="NZ_JAINWA010000003.1"/>
</dbReference>
<comment type="caution">
    <text evidence="2">The sequence shown here is derived from an EMBL/GenBank/DDBJ whole genome shotgun (WGS) entry which is preliminary data.</text>
</comment>
<keyword evidence="1" id="KW-0472">Membrane</keyword>
<gene>
    <name evidence="2" type="ORF">K7J14_15160</name>
</gene>
<keyword evidence="3" id="KW-1185">Reference proteome</keyword>
<protein>
    <submittedName>
        <fullName evidence="2">Uncharacterized protein</fullName>
    </submittedName>
</protein>
<proteinExistence type="predicted"/>
<evidence type="ECO:0000256" key="1">
    <source>
        <dbReference type="SAM" id="Phobius"/>
    </source>
</evidence>
<sequence length="291" mass="34278">MELPYKIKIINSLTVKIGYSLLMLSVLSVSVFLLINVLDMSKYLNLISVSVILTTVSYVIFSTMYRLFTEVIISDDLIEINNLFNKYTINKNEIIGYQGGLCSYVDPKLRFRNFSYSKYIFTTDKRIFLFIEDNKSAHYFNNSDEKRPIEVIDNINKQLVNGLKIKPVVLKGTYTLLFISFSMLSGWYLSLNKISELDRIIILSSGIFMLGYSLIRIVLFFYTFIIKKTNIVLYEDKMKISDRWKNKLYSYKEIKENNKELFFIKYNNLLKLIIGKYLFNGNEYITNRVFF</sequence>
<organism evidence="2 3">
    <name type="scientific">Teretinema zuelzerae</name>
    <dbReference type="NCBI Taxonomy" id="156"/>
    <lineage>
        <taxon>Bacteria</taxon>
        <taxon>Pseudomonadati</taxon>
        <taxon>Spirochaetota</taxon>
        <taxon>Spirochaetia</taxon>
        <taxon>Spirochaetales</taxon>
        <taxon>Treponemataceae</taxon>
        <taxon>Teretinema</taxon>
    </lineage>
</organism>
<dbReference type="AlphaFoldDB" id="A0AAE3JJ66"/>
<keyword evidence="1" id="KW-1133">Transmembrane helix</keyword>